<accession>A4JRY3</accession>
<organism evidence="2 3">
    <name type="scientific">Burkholderia vietnamiensis (strain G4 / LMG 22486)</name>
    <name type="common">Burkholderia cepacia (strain R1808)</name>
    <dbReference type="NCBI Taxonomy" id="269482"/>
    <lineage>
        <taxon>Bacteria</taxon>
        <taxon>Pseudomonadati</taxon>
        <taxon>Pseudomonadota</taxon>
        <taxon>Betaproteobacteria</taxon>
        <taxon>Burkholderiales</taxon>
        <taxon>Burkholderiaceae</taxon>
        <taxon>Burkholderia</taxon>
        <taxon>Burkholderia cepacia complex</taxon>
    </lineage>
</organism>
<proteinExistence type="predicted"/>
<dbReference type="Proteomes" id="UP000002287">
    <property type="component" value="Chromosome 3"/>
</dbReference>
<gene>
    <name evidence="2" type="ordered locus">Bcep1808_6118</name>
</gene>
<feature type="region of interest" description="Disordered" evidence="1">
    <location>
        <begin position="1"/>
        <end position="21"/>
    </location>
</feature>
<reference evidence="3" key="1">
    <citation type="submission" date="2007-03" db="EMBL/GenBank/DDBJ databases">
        <title>Complete sequence of chromosome 3 of Burkholderia vietnamiensis G4.</title>
        <authorList>
            <consortium name="US DOE Joint Genome Institute"/>
            <person name="Copeland A."/>
            <person name="Lucas S."/>
            <person name="Lapidus A."/>
            <person name="Barry K."/>
            <person name="Detter J.C."/>
            <person name="Glavina del Rio T."/>
            <person name="Hammon N."/>
            <person name="Israni S."/>
            <person name="Dalin E."/>
            <person name="Tice H."/>
            <person name="Pitluck S."/>
            <person name="Chain P."/>
            <person name="Malfatti S."/>
            <person name="Shin M."/>
            <person name="Vergez L."/>
            <person name="Schmutz J."/>
            <person name="Larimer F."/>
            <person name="Land M."/>
            <person name="Hauser L."/>
            <person name="Kyrpides N."/>
            <person name="Tiedje J."/>
            <person name="Richardson P."/>
        </authorList>
    </citation>
    <scope>NUCLEOTIDE SEQUENCE [LARGE SCALE GENOMIC DNA]</scope>
    <source>
        <strain evidence="3">G4 / LMG 22486</strain>
    </source>
</reference>
<evidence type="ECO:0000313" key="3">
    <source>
        <dbReference type="Proteomes" id="UP000002287"/>
    </source>
</evidence>
<dbReference type="AlphaFoldDB" id="A4JRY3"/>
<evidence type="ECO:0000313" key="2">
    <source>
        <dbReference type="EMBL" id="ABO59036.1"/>
    </source>
</evidence>
<protein>
    <submittedName>
        <fullName evidence="2">Uncharacterized protein</fullName>
    </submittedName>
</protein>
<evidence type="ECO:0000256" key="1">
    <source>
        <dbReference type="SAM" id="MobiDB-lite"/>
    </source>
</evidence>
<name>A4JRY3_BURVG</name>
<sequence length="79" mass="8537">MANEPAQRHVGARPRNPGTPKQLRHRFSLAAVGALNPLGRVPRACTTKSVTNPVRRSISGNPLIYKAKRPDAISTNLVS</sequence>
<dbReference type="EMBL" id="CP000616">
    <property type="protein sequence ID" value="ABO59036.1"/>
    <property type="molecule type" value="Genomic_DNA"/>
</dbReference>
<dbReference type="KEGG" id="bvi:Bcep1808_6118"/>
<dbReference type="HOGENOM" id="CLU_2599357_0_0_4"/>